<feature type="non-terminal residue" evidence="3">
    <location>
        <position position="1"/>
    </location>
</feature>
<evidence type="ECO:0000256" key="1">
    <source>
        <dbReference type="ARBA" id="ARBA00007191"/>
    </source>
</evidence>
<accession>A0A024VFH8</accession>
<evidence type="ECO:0000313" key="3">
    <source>
        <dbReference type="EMBL" id="ETW27277.1"/>
    </source>
</evidence>
<gene>
    <name evidence="3" type="ORF">PFFCH_05301</name>
</gene>
<dbReference type="InterPro" id="IPR004942">
    <property type="entry name" value="Roadblock/LAMTOR2_dom"/>
</dbReference>
<dbReference type="FunFam" id="3.30.450.30:FF:000009">
    <property type="entry name" value="Dynein light chain roadblock"/>
    <property type="match status" value="1"/>
</dbReference>
<dbReference type="Proteomes" id="UP000030656">
    <property type="component" value="Unassembled WGS sequence"/>
</dbReference>
<dbReference type="OrthoDB" id="9985637at2759"/>
<dbReference type="Gene3D" id="3.30.450.30">
    <property type="entry name" value="Dynein light chain 2a, cytoplasmic"/>
    <property type="match status" value="1"/>
</dbReference>
<dbReference type="Pfam" id="PF03259">
    <property type="entry name" value="Robl_LC7"/>
    <property type="match status" value="1"/>
</dbReference>
<dbReference type="SUPFAM" id="SSF103196">
    <property type="entry name" value="Roadblock/LC7 domain"/>
    <property type="match status" value="1"/>
</dbReference>
<evidence type="ECO:0000313" key="4">
    <source>
        <dbReference type="Proteomes" id="UP000030656"/>
    </source>
</evidence>
<comment type="similarity">
    <text evidence="1">Belongs to the GAMAD family.</text>
</comment>
<name>A0A024VFH8_PLAFA</name>
<evidence type="ECO:0000259" key="2">
    <source>
        <dbReference type="SMART" id="SM00960"/>
    </source>
</evidence>
<sequence length="197" mass="22853">VRFRSLPLEEKYADKKRLGVMRKKFTDVKDNKNALVTLKEEKDVPLLLERNGTVYEGYVLRVNKFGDSKSFSRKKSICIKNLCKKLNEKDLYEIMKDSEAEEILNRIKNHKGVIGILVVNSEGLIIKSTFDQQQSDLHASLLTQLSKKARDVIRELDPQNDINFLRLRSKKHEIMIAPDKDYTLIVVQDPYADKEKS</sequence>
<proteinExistence type="inferred from homology"/>
<protein>
    <recommendedName>
        <fullName evidence="2">Roadblock/LAMTOR2 domain-containing protein</fullName>
    </recommendedName>
</protein>
<feature type="domain" description="Roadblock/LAMTOR2" evidence="2">
    <location>
        <begin position="100"/>
        <end position="188"/>
    </location>
</feature>
<reference evidence="3 4" key="1">
    <citation type="submission" date="2013-02" db="EMBL/GenBank/DDBJ databases">
        <title>The Genome Annotation of Plasmodium falciparum FCH/4.</title>
        <authorList>
            <consortium name="The Broad Institute Genome Sequencing Platform"/>
            <consortium name="The Broad Institute Genome Sequencing Center for Infectious Disease"/>
            <person name="Neafsey D."/>
            <person name="Hoffman S."/>
            <person name="Volkman S."/>
            <person name="Rosenthal P."/>
            <person name="Walker B."/>
            <person name="Young S.K."/>
            <person name="Zeng Q."/>
            <person name="Gargeya S."/>
            <person name="Fitzgerald M."/>
            <person name="Haas B."/>
            <person name="Abouelleil A."/>
            <person name="Allen A.W."/>
            <person name="Alvarado L."/>
            <person name="Arachchi H.M."/>
            <person name="Berlin A.M."/>
            <person name="Chapman S.B."/>
            <person name="Gainer-Dewar J."/>
            <person name="Goldberg J."/>
            <person name="Griggs A."/>
            <person name="Gujja S."/>
            <person name="Hansen M."/>
            <person name="Howarth C."/>
            <person name="Imamovic A."/>
            <person name="Ireland A."/>
            <person name="Larimer J."/>
            <person name="McCowan C."/>
            <person name="Murphy C."/>
            <person name="Pearson M."/>
            <person name="Poon T.W."/>
            <person name="Priest M."/>
            <person name="Roberts A."/>
            <person name="Saif S."/>
            <person name="Shea T."/>
            <person name="Sisk P."/>
            <person name="Sykes S."/>
            <person name="Wortman J."/>
            <person name="Nusbaum C."/>
            <person name="Birren B."/>
        </authorList>
    </citation>
    <scope>NUCLEOTIDE SEQUENCE [LARGE SCALE GENOMIC DNA]</scope>
    <source>
        <strain evidence="3 4">FCH/4</strain>
    </source>
</reference>
<organism evidence="3 4">
    <name type="scientific">Plasmodium falciparum FCH/4</name>
    <dbReference type="NCBI Taxonomy" id="1036724"/>
    <lineage>
        <taxon>Eukaryota</taxon>
        <taxon>Sar</taxon>
        <taxon>Alveolata</taxon>
        <taxon>Apicomplexa</taxon>
        <taxon>Aconoidasida</taxon>
        <taxon>Haemosporida</taxon>
        <taxon>Plasmodiidae</taxon>
        <taxon>Plasmodium</taxon>
        <taxon>Plasmodium (Laverania)</taxon>
    </lineage>
</organism>
<dbReference type="EMBL" id="KI928078">
    <property type="protein sequence ID" value="ETW27277.1"/>
    <property type="molecule type" value="Genomic_DNA"/>
</dbReference>
<reference evidence="3 4" key="2">
    <citation type="submission" date="2013-02" db="EMBL/GenBank/DDBJ databases">
        <title>The Genome Sequence of Plasmodium falciparum FCH/4.</title>
        <authorList>
            <consortium name="The Broad Institute Genome Sequencing Platform"/>
            <consortium name="The Broad Institute Genome Sequencing Center for Infectious Disease"/>
            <person name="Neafsey D."/>
            <person name="Cheeseman I."/>
            <person name="Volkman S."/>
            <person name="Adams J."/>
            <person name="Walker B."/>
            <person name="Young S.K."/>
            <person name="Zeng Q."/>
            <person name="Gargeya S."/>
            <person name="Fitzgerald M."/>
            <person name="Haas B."/>
            <person name="Abouelleil A."/>
            <person name="Alvarado L."/>
            <person name="Arachchi H.M."/>
            <person name="Berlin A.M."/>
            <person name="Chapman S.B."/>
            <person name="Dewar J."/>
            <person name="Goldberg J."/>
            <person name="Griggs A."/>
            <person name="Gujja S."/>
            <person name="Hansen M."/>
            <person name="Howarth C."/>
            <person name="Imamovic A."/>
            <person name="Larimer J."/>
            <person name="McCowan C."/>
            <person name="Murphy C."/>
            <person name="Neiman D."/>
            <person name="Pearson M."/>
            <person name="Priest M."/>
            <person name="Roberts A."/>
            <person name="Saif S."/>
            <person name="Shea T."/>
            <person name="Sisk P."/>
            <person name="Sykes S."/>
            <person name="Wortman J."/>
            <person name="Nusbaum C."/>
            <person name="Birren B."/>
        </authorList>
    </citation>
    <scope>NUCLEOTIDE SEQUENCE [LARGE SCALE GENOMIC DNA]</scope>
    <source>
        <strain evidence="3 4">FCH/4</strain>
    </source>
</reference>
<dbReference type="SMART" id="SM00960">
    <property type="entry name" value="Robl_LC7"/>
    <property type="match status" value="1"/>
</dbReference>
<dbReference type="AlphaFoldDB" id="A0A024VFH8"/>
<dbReference type="PANTHER" id="PTHR10779">
    <property type="entry name" value="DYNEIN LIGHT CHAIN ROADBLOCK"/>
    <property type="match status" value="1"/>
</dbReference>